<feature type="transmembrane region" description="Helical" evidence="5">
    <location>
        <begin position="12"/>
        <end position="32"/>
    </location>
</feature>
<organism evidence="7 8">
    <name type="scientific">Humisphaera borealis</name>
    <dbReference type="NCBI Taxonomy" id="2807512"/>
    <lineage>
        <taxon>Bacteria</taxon>
        <taxon>Pseudomonadati</taxon>
        <taxon>Planctomycetota</taxon>
        <taxon>Phycisphaerae</taxon>
        <taxon>Tepidisphaerales</taxon>
        <taxon>Tepidisphaeraceae</taxon>
        <taxon>Humisphaera</taxon>
    </lineage>
</organism>
<dbReference type="GO" id="GO:0016020">
    <property type="term" value="C:membrane"/>
    <property type="evidence" value="ECO:0007669"/>
    <property type="project" value="UniProtKB-SubCell"/>
</dbReference>
<reference evidence="7 8" key="1">
    <citation type="submission" date="2020-10" db="EMBL/GenBank/DDBJ databases">
        <title>Wide distribution of Phycisphaera-like planctomycetes from WD2101 soil group in peatlands and genome analysis of the first cultivated representative.</title>
        <authorList>
            <person name="Dedysh S.N."/>
            <person name="Beletsky A.V."/>
            <person name="Ivanova A."/>
            <person name="Kulichevskaya I.S."/>
            <person name="Suzina N.E."/>
            <person name="Philippov D.A."/>
            <person name="Rakitin A.L."/>
            <person name="Mardanov A.V."/>
            <person name="Ravin N.V."/>
        </authorList>
    </citation>
    <scope>NUCLEOTIDE SEQUENCE [LARGE SCALE GENOMIC DNA]</scope>
    <source>
        <strain evidence="7 8">M1803</strain>
    </source>
</reference>
<dbReference type="RefSeq" id="WP_206292003.1">
    <property type="nucleotide sequence ID" value="NZ_CP063458.1"/>
</dbReference>
<evidence type="ECO:0000256" key="2">
    <source>
        <dbReference type="ARBA" id="ARBA00022692"/>
    </source>
</evidence>
<evidence type="ECO:0000313" key="7">
    <source>
        <dbReference type="EMBL" id="QOV88991.1"/>
    </source>
</evidence>
<dbReference type="Proteomes" id="UP000593765">
    <property type="component" value="Chromosome"/>
</dbReference>
<feature type="transmembrane region" description="Helical" evidence="5">
    <location>
        <begin position="134"/>
        <end position="150"/>
    </location>
</feature>
<proteinExistence type="predicted"/>
<keyword evidence="2 5" id="KW-0812">Transmembrane</keyword>
<feature type="transmembrane region" description="Helical" evidence="5">
    <location>
        <begin position="111"/>
        <end position="128"/>
    </location>
</feature>
<sequence>MLERKGFGIRLGAHLIDGVIIAVLWQIVWAVVKPAMPDNILSMTTAEIYAWAEKHGGRSNMILGLFGLAIGAIEFLKGQTPGKMLLKLRVQGEAGTPATQQQMIRRCALKYGMWVFYLIGGLLSMQWLVHVGQVVWLVFFAGSFVALGGAKQALHDILGKTAVFGPGRLVPAGFAPVMQGQPPYMPPPGTGAPPPPQA</sequence>
<evidence type="ECO:0000256" key="3">
    <source>
        <dbReference type="ARBA" id="ARBA00022989"/>
    </source>
</evidence>
<evidence type="ECO:0000259" key="6">
    <source>
        <dbReference type="Pfam" id="PF06271"/>
    </source>
</evidence>
<comment type="subcellular location">
    <subcellularLocation>
        <location evidence="1">Membrane</location>
        <topology evidence="1">Multi-pass membrane protein</topology>
    </subcellularLocation>
</comment>
<dbReference type="Pfam" id="PF06271">
    <property type="entry name" value="RDD"/>
    <property type="match status" value="1"/>
</dbReference>
<keyword evidence="4 5" id="KW-0472">Membrane</keyword>
<dbReference type="InterPro" id="IPR010432">
    <property type="entry name" value="RDD"/>
</dbReference>
<keyword evidence="3 5" id="KW-1133">Transmembrane helix</keyword>
<evidence type="ECO:0000256" key="4">
    <source>
        <dbReference type="ARBA" id="ARBA00023136"/>
    </source>
</evidence>
<gene>
    <name evidence="7" type="ORF">IPV69_22630</name>
</gene>
<feature type="domain" description="RDD" evidence="6">
    <location>
        <begin position="6"/>
        <end position="159"/>
    </location>
</feature>
<feature type="transmembrane region" description="Helical" evidence="5">
    <location>
        <begin position="59"/>
        <end position="76"/>
    </location>
</feature>
<evidence type="ECO:0000256" key="5">
    <source>
        <dbReference type="SAM" id="Phobius"/>
    </source>
</evidence>
<accession>A0A7M2WVW4</accession>
<name>A0A7M2WVW4_9BACT</name>
<evidence type="ECO:0000313" key="8">
    <source>
        <dbReference type="Proteomes" id="UP000593765"/>
    </source>
</evidence>
<keyword evidence="8" id="KW-1185">Reference proteome</keyword>
<evidence type="ECO:0000256" key="1">
    <source>
        <dbReference type="ARBA" id="ARBA00004141"/>
    </source>
</evidence>
<dbReference type="EMBL" id="CP063458">
    <property type="protein sequence ID" value="QOV88991.1"/>
    <property type="molecule type" value="Genomic_DNA"/>
</dbReference>
<dbReference type="KEGG" id="hbs:IPV69_22630"/>
<protein>
    <submittedName>
        <fullName evidence="7">RDD family protein</fullName>
    </submittedName>
</protein>
<dbReference type="AlphaFoldDB" id="A0A7M2WVW4"/>